<dbReference type="SUPFAM" id="SSF55931">
    <property type="entry name" value="Glutamine synthetase/guanido kinase"/>
    <property type="match status" value="1"/>
</dbReference>
<sequence>RMFFFRKNYYYPDLPKNFQISQYDQAGGVPLAVDGNLQIDISKKRKNVRIGRVHLEEDPGKLVHQGAIDTSPYTLVDYNRSGITLLEVVTEPDLDSPKEARVFLQKLRSILEHLGIFSGKMEGSMRCDANISLTGGTRVEVKNISSFKEVERALSFEIMRQKNLVKKDLAVKHETRHWDETRRVTISMRMKEQEHDYRYFPEPDLVPIILTEDFITKVKAKMPELPEARIRRFVEMYTLPKYDAEVLVSEKALADFFEKSVKLYDSPKEISNWMMGDLLRNLYENNIELSESKISPKLLVEMIKLIAEGKISGKIGKRILPEIILKGNSASQIIKEKQLAKISSPEVLQEALENIFRNNPKCVKDALTDENAVNFLVGQLMKATKGKADPQLANRLINEKLESIKNEVVI</sequence>
<evidence type="ECO:0000259" key="11">
    <source>
        <dbReference type="SMART" id="SM00845"/>
    </source>
</evidence>
<gene>
    <name evidence="12" type="ORF">AC477_04570</name>
</gene>
<dbReference type="Pfam" id="PF02934">
    <property type="entry name" value="GatB_N"/>
    <property type="match status" value="1"/>
</dbReference>
<evidence type="ECO:0000256" key="6">
    <source>
        <dbReference type="ARBA" id="ARBA00022840"/>
    </source>
</evidence>
<evidence type="ECO:0000256" key="10">
    <source>
        <dbReference type="ARBA" id="ARBA00047913"/>
    </source>
</evidence>
<dbReference type="InterPro" id="IPR006075">
    <property type="entry name" value="Asn/Gln-tRNA_Trfase_suB/E_cat"/>
</dbReference>
<keyword evidence="7" id="KW-0648">Protein biosynthesis</keyword>
<reference evidence="12 13" key="1">
    <citation type="submission" date="2015-06" db="EMBL/GenBank/DDBJ databases">
        <title>New insights into the roles of widespread benthic archaea in carbon and nitrogen cycling.</title>
        <authorList>
            <person name="Lazar C.S."/>
            <person name="Baker B.J."/>
            <person name="Seitz K.W."/>
            <person name="Hyde A.S."/>
            <person name="Dick G.J."/>
            <person name="Hinrichs K.-U."/>
            <person name="Teske A.P."/>
        </authorList>
    </citation>
    <scope>NUCLEOTIDE SEQUENCE [LARGE SCALE GENOMIC DNA]</scope>
    <source>
        <strain evidence="12">SG8-32-1</strain>
    </source>
</reference>
<evidence type="ECO:0000256" key="7">
    <source>
        <dbReference type="ARBA" id="ARBA00022917"/>
    </source>
</evidence>
<keyword evidence="4" id="KW-0436">Ligase</keyword>
<dbReference type="Gene3D" id="1.10.150.380">
    <property type="entry name" value="GatB domain, N-terminal subdomain"/>
    <property type="match status" value="1"/>
</dbReference>
<comment type="caution">
    <text evidence="12">The sequence shown here is derived from an EMBL/GenBank/DDBJ whole genome shotgun (WGS) entry which is preliminary data.</text>
</comment>
<evidence type="ECO:0000256" key="3">
    <source>
        <dbReference type="ARBA" id="ARBA00016923"/>
    </source>
</evidence>
<dbReference type="Proteomes" id="UP000037237">
    <property type="component" value="Unassembled WGS sequence"/>
</dbReference>
<evidence type="ECO:0000256" key="1">
    <source>
        <dbReference type="ARBA" id="ARBA00005306"/>
    </source>
</evidence>
<evidence type="ECO:0000256" key="9">
    <source>
        <dbReference type="ARBA" id="ARBA00047380"/>
    </source>
</evidence>
<feature type="domain" description="Asn/Gln amidotransferase" evidence="11">
    <location>
        <begin position="255"/>
        <end position="401"/>
    </location>
</feature>
<dbReference type="InterPro" id="IPR003789">
    <property type="entry name" value="Asn/Gln_tRNA_amidoTrase-B-like"/>
</dbReference>
<comment type="catalytic activity">
    <reaction evidence="9">
        <text>L-aspartyl-tRNA(Asn) + L-glutamine + ATP + H2O = L-asparaginyl-tRNA(Asn) + L-glutamate + ADP + phosphate + 2 H(+)</text>
        <dbReference type="Rhea" id="RHEA:14513"/>
        <dbReference type="Rhea" id="RHEA-COMP:9674"/>
        <dbReference type="Rhea" id="RHEA-COMP:9677"/>
        <dbReference type="ChEBI" id="CHEBI:15377"/>
        <dbReference type="ChEBI" id="CHEBI:15378"/>
        <dbReference type="ChEBI" id="CHEBI:29985"/>
        <dbReference type="ChEBI" id="CHEBI:30616"/>
        <dbReference type="ChEBI" id="CHEBI:43474"/>
        <dbReference type="ChEBI" id="CHEBI:58359"/>
        <dbReference type="ChEBI" id="CHEBI:78515"/>
        <dbReference type="ChEBI" id="CHEBI:78516"/>
        <dbReference type="ChEBI" id="CHEBI:456216"/>
    </reaction>
</comment>
<comment type="similarity">
    <text evidence="1">Belongs to the GatB/GatE family. GatB subfamily.</text>
</comment>
<dbReference type="InterPro" id="IPR023168">
    <property type="entry name" value="GatB_Yqey_C_2"/>
</dbReference>
<dbReference type="HAMAP" id="MF_00121">
    <property type="entry name" value="GatB"/>
    <property type="match status" value="1"/>
</dbReference>
<dbReference type="AlphaFoldDB" id="A0A0M0BQR5"/>
<evidence type="ECO:0000313" key="13">
    <source>
        <dbReference type="Proteomes" id="UP000037237"/>
    </source>
</evidence>
<comment type="function">
    <text evidence="8">Allows the formation of correctly charged Asn-tRNA(Asn) or Gln-tRNA(Gln) through the transamidation of misacylated Asp-tRNA(Asn) or Glu-tRNA(Gln) in organisms which lack either or both of asparaginyl-tRNA or glutaminyl-tRNA synthetases. The reaction takes place in the presence of glutamine and ATP through an activated phospho-Asp-tRNA(Asn) or phospho-Glu-tRNA(Gln).</text>
</comment>
<dbReference type="GO" id="GO:0070681">
    <property type="term" value="P:glutaminyl-tRNAGln biosynthesis via transamidation"/>
    <property type="evidence" value="ECO:0007669"/>
    <property type="project" value="TreeGrafter"/>
</dbReference>
<dbReference type="PATRIC" id="fig|1685124.3.peg.910"/>
<evidence type="ECO:0000256" key="4">
    <source>
        <dbReference type="ARBA" id="ARBA00022598"/>
    </source>
</evidence>
<dbReference type="EMBL" id="LFWU01000112">
    <property type="protein sequence ID" value="KON30923.1"/>
    <property type="molecule type" value="Genomic_DNA"/>
</dbReference>
<feature type="non-terminal residue" evidence="12">
    <location>
        <position position="1"/>
    </location>
</feature>
<dbReference type="InterPro" id="IPR014746">
    <property type="entry name" value="Gln_synth/guanido_kin_cat_dom"/>
</dbReference>
<evidence type="ECO:0000256" key="5">
    <source>
        <dbReference type="ARBA" id="ARBA00022741"/>
    </source>
</evidence>
<dbReference type="InterPro" id="IPR018027">
    <property type="entry name" value="Asn/Gln_amidotransferase"/>
</dbReference>
<dbReference type="NCBIfam" id="NF004014">
    <property type="entry name" value="PRK05477.1-4"/>
    <property type="match status" value="1"/>
</dbReference>
<dbReference type="InterPro" id="IPR004413">
    <property type="entry name" value="GatB"/>
</dbReference>
<proteinExistence type="inferred from homology"/>
<dbReference type="PANTHER" id="PTHR11659:SF0">
    <property type="entry name" value="GLUTAMYL-TRNA(GLN) AMIDOTRANSFERASE SUBUNIT B, MITOCHONDRIAL"/>
    <property type="match status" value="1"/>
</dbReference>
<keyword evidence="5" id="KW-0547">Nucleotide-binding</keyword>
<keyword evidence="12" id="KW-0808">Transferase</keyword>
<dbReference type="SUPFAM" id="SSF89095">
    <property type="entry name" value="GatB/YqeY motif"/>
    <property type="match status" value="1"/>
</dbReference>
<dbReference type="GO" id="GO:0006412">
    <property type="term" value="P:translation"/>
    <property type="evidence" value="ECO:0007669"/>
    <property type="project" value="UniProtKB-KW"/>
</dbReference>
<accession>A0A0M0BQR5</accession>
<organism evidence="12 13">
    <name type="scientific">miscellaneous Crenarchaeota group-1 archaeon SG8-32-1</name>
    <dbReference type="NCBI Taxonomy" id="1685124"/>
    <lineage>
        <taxon>Archaea</taxon>
        <taxon>Candidatus Bathyarchaeota</taxon>
        <taxon>MCG-1</taxon>
    </lineage>
</organism>
<dbReference type="SMART" id="SM00845">
    <property type="entry name" value="GatB_Yqey"/>
    <property type="match status" value="1"/>
</dbReference>
<comment type="subunit">
    <text evidence="2">Heterotrimer of A, B and C subunits.</text>
</comment>
<dbReference type="InterPro" id="IPR042114">
    <property type="entry name" value="GatB_C_1"/>
</dbReference>
<evidence type="ECO:0000256" key="8">
    <source>
        <dbReference type="ARBA" id="ARBA00024799"/>
    </source>
</evidence>
<name>A0A0M0BQR5_9ARCH</name>
<keyword evidence="6" id="KW-0067">ATP-binding</keyword>
<dbReference type="NCBIfam" id="NF004012">
    <property type="entry name" value="PRK05477.1-2"/>
    <property type="match status" value="1"/>
</dbReference>
<comment type="catalytic activity">
    <reaction evidence="10">
        <text>L-glutamyl-tRNA(Gln) + L-glutamine + ATP + H2O = L-glutaminyl-tRNA(Gln) + L-glutamate + ADP + phosphate + H(+)</text>
        <dbReference type="Rhea" id="RHEA:17521"/>
        <dbReference type="Rhea" id="RHEA-COMP:9681"/>
        <dbReference type="Rhea" id="RHEA-COMP:9684"/>
        <dbReference type="ChEBI" id="CHEBI:15377"/>
        <dbReference type="ChEBI" id="CHEBI:15378"/>
        <dbReference type="ChEBI" id="CHEBI:29985"/>
        <dbReference type="ChEBI" id="CHEBI:30616"/>
        <dbReference type="ChEBI" id="CHEBI:43474"/>
        <dbReference type="ChEBI" id="CHEBI:58359"/>
        <dbReference type="ChEBI" id="CHEBI:78520"/>
        <dbReference type="ChEBI" id="CHEBI:78521"/>
        <dbReference type="ChEBI" id="CHEBI:456216"/>
    </reaction>
</comment>
<dbReference type="GO" id="GO:0016740">
    <property type="term" value="F:transferase activity"/>
    <property type="evidence" value="ECO:0007669"/>
    <property type="project" value="UniProtKB-KW"/>
</dbReference>
<dbReference type="FunFam" id="1.10.10.410:FF:000001">
    <property type="entry name" value="Aspartyl/glutamyl-tRNA(Asn/Gln) amidotransferase subunit B"/>
    <property type="match status" value="1"/>
</dbReference>
<evidence type="ECO:0000256" key="2">
    <source>
        <dbReference type="ARBA" id="ARBA00011123"/>
    </source>
</evidence>
<dbReference type="PANTHER" id="PTHR11659">
    <property type="entry name" value="GLUTAMYL-TRNA GLN AMIDOTRANSFERASE SUBUNIT B MITOCHONDRIAL AND PROKARYOTIC PET112-RELATED"/>
    <property type="match status" value="1"/>
</dbReference>
<evidence type="ECO:0000313" key="12">
    <source>
        <dbReference type="EMBL" id="KON30923.1"/>
    </source>
</evidence>
<dbReference type="Pfam" id="PF02637">
    <property type="entry name" value="GatB_Yqey"/>
    <property type="match status" value="1"/>
</dbReference>
<dbReference type="GO" id="GO:0005524">
    <property type="term" value="F:ATP binding"/>
    <property type="evidence" value="ECO:0007669"/>
    <property type="project" value="UniProtKB-KW"/>
</dbReference>
<dbReference type="FunFam" id="1.10.150.380:FF:000001">
    <property type="entry name" value="Aspartyl/glutamyl-tRNA(Asn/Gln) amidotransferase subunit B"/>
    <property type="match status" value="1"/>
</dbReference>
<dbReference type="Gene3D" id="1.10.10.410">
    <property type="match status" value="1"/>
</dbReference>
<dbReference type="GO" id="GO:0050567">
    <property type="term" value="F:glutaminyl-tRNA synthase (glutamine-hydrolyzing) activity"/>
    <property type="evidence" value="ECO:0007669"/>
    <property type="project" value="TreeGrafter"/>
</dbReference>
<protein>
    <recommendedName>
        <fullName evidence="3">Aspartyl/glutamyl-tRNA(Asn/Gln) amidotransferase subunit B</fullName>
    </recommendedName>
</protein>
<dbReference type="InterPro" id="IPR017959">
    <property type="entry name" value="Asn/Gln-tRNA_amidoTrfase_suB/E"/>
</dbReference>
<dbReference type="NCBIfam" id="TIGR00133">
    <property type="entry name" value="gatB"/>
    <property type="match status" value="1"/>
</dbReference>